<evidence type="ECO:0000313" key="2">
    <source>
        <dbReference type="EMBL" id="MPM73102.1"/>
    </source>
</evidence>
<sequence length="204" mass="22551">MGPRCLRTQTFRDPPPGGEGGFGGRILLLQFFEPEHRLQGAAAGASARPVLPRFAQFRLQVAAGAGSPALQHQYLSDLAAGASLPLSRPQRRNQYFARQPQSAPEPRTFFPERAFRRRPRQAAAADRSRTERLRQSGQHARTAGRLRPQARTCDADADSAGLGGQISPRTRRARIFRIPFGADGAVGRSRGGRLFRRRQCRRDA</sequence>
<comment type="caution">
    <text evidence="2">The sequence shown here is derived from an EMBL/GenBank/DDBJ whole genome shotgun (WGS) entry which is preliminary data.</text>
</comment>
<reference evidence="2" key="1">
    <citation type="submission" date="2019-08" db="EMBL/GenBank/DDBJ databases">
        <authorList>
            <person name="Kucharzyk K."/>
            <person name="Murdoch R.W."/>
            <person name="Higgins S."/>
            <person name="Loffler F."/>
        </authorList>
    </citation>
    <scope>NUCLEOTIDE SEQUENCE</scope>
</reference>
<name>A0A645C603_9ZZZZ</name>
<gene>
    <name evidence="2" type="ORF">SDC9_120078</name>
</gene>
<protein>
    <submittedName>
        <fullName evidence="2">Uncharacterized protein</fullName>
    </submittedName>
</protein>
<proteinExistence type="predicted"/>
<dbReference type="EMBL" id="VSSQ01025151">
    <property type="protein sequence ID" value="MPM73102.1"/>
    <property type="molecule type" value="Genomic_DNA"/>
</dbReference>
<accession>A0A645C603</accession>
<organism evidence="2">
    <name type="scientific">bioreactor metagenome</name>
    <dbReference type="NCBI Taxonomy" id="1076179"/>
    <lineage>
        <taxon>unclassified sequences</taxon>
        <taxon>metagenomes</taxon>
        <taxon>ecological metagenomes</taxon>
    </lineage>
</organism>
<evidence type="ECO:0000256" key="1">
    <source>
        <dbReference type="SAM" id="MobiDB-lite"/>
    </source>
</evidence>
<dbReference type="AlphaFoldDB" id="A0A645C603"/>
<feature type="region of interest" description="Disordered" evidence="1">
    <location>
        <begin position="95"/>
        <end position="168"/>
    </location>
</feature>